<comment type="caution">
    <text evidence="7">The sequence shown here is derived from an EMBL/GenBank/DDBJ whole genome shotgun (WGS) entry which is preliminary data.</text>
</comment>
<dbReference type="PANTHER" id="PTHR24305:SF210">
    <property type="entry name" value="CYTOCHROME P450 MONOOXYGENASE ASQL-RELATED"/>
    <property type="match status" value="1"/>
</dbReference>
<dbReference type="GeneID" id="87841617"/>
<dbReference type="Pfam" id="PF00067">
    <property type="entry name" value="p450"/>
    <property type="match status" value="1"/>
</dbReference>
<keyword evidence="3 6" id="KW-0349">Heme</keyword>
<organism evidence="7 8">
    <name type="scientific">Chaetomium fimeti</name>
    <dbReference type="NCBI Taxonomy" id="1854472"/>
    <lineage>
        <taxon>Eukaryota</taxon>
        <taxon>Fungi</taxon>
        <taxon>Dikarya</taxon>
        <taxon>Ascomycota</taxon>
        <taxon>Pezizomycotina</taxon>
        <taxon>Sordariomycetes</taxon>
        <taxon>Sordariomycetidae</taxon>
        <taxon>Sordariales</taxon>
        <taxon>Chaetomiaceae</taxon>
        <taxon>Chaetomium</taxon>
    </lineage>
</organism>
<dbReference type="Proteomes" id="UP001278766">
    <property type="component" value="Unassembled WGS sequence"/>
</dbReference>
<dbReference type="EMBL" id="JAUEPN010000008">
    <property type="protein sequence ID" value="KAK3292010.1"/>
    <property type="molecule type" value="Genomic_DNA"/>
</dbReference>
<dbReference type="SUPFAM" id="SSF48264">
    <property type="entry name" value="Cytochrome P450"/>
    <property type="match status" value="1"/>
</dbReference>
<dbReference type="PRINTS" id="PR00463">
    <property type="entry name" value="EP450I"/>
</dbReference>
<dbReference type="GO" id="GO:0020037">
    <property type="term" value="F:heme binding"/>
    <property type="evidence" value="ECO:0007669"/>
    <property type="project" value="InterPro"/>
</dbReference>
<gene>
    <name evidence="7" type="ORF">B0H64DRAFT_408716</name>
</gene>
<sequence>MGTLSFFDLTWTWSPWLLWVAASATVASAIGRSVYLLYFHPAAKFPGPKLAAISYIPYCYHWIRGRYPWFQEQVLREYGHVVRVGPNELVFFTPQAATDIYGASVKHQEVFLKTDLMDFGAGDLGFIWESDPAKRKAVAKKILPAFSSKATKEKEPLVHAYLDLFVRRMKEVGGRPEGLPMNDWLLWLAIDMAADLAYGRELTHLKDGKTSDFVETIRGTSFVGTLVQLSKRVTIIGLLAPVFVPLRVMRSIPAVFKANKAEVQARIDKRGKTKHPDFMDYMISPEDPPPASKKELTHIEQVAFQMFIAGFDPVQITFYAVLFFLLKSPKARAILTEEIRSAFESYEDITPEALARLKYLNAFIHETLRVHLTTPTGMPRLSPGAVVDGVYVPKGIVVQLSSFTAMRHERYFADPLEFRPERWLPADHALYDTRYANDNLKAFFPFSLGPRQCTGREIAWSQTRLFLAKVLWTFELEGVRGHDKSFDDDFSVHVMWNRPELYVRFVPR</sequence>
<evidence type="ECO:0000313" key="7">
    <source>
        <dbReference type="EMBL" id="KAK3292010.1"/>
    </source>
</evidence>
<reference evidence="7" key="1">
    <citation type="journal article" date="2023" name="Mol. Phylogenet. Evol.">
        <title>Genome-scale phylogeny and comparative genomics of the fungal order Sordariales.</title>
        <authorList>
            <person name="Hensen N."/>
            <person name="Bonometti L."/>
            <person name="Westerberg I."/>
            <person name="Brannstrom I.O."/>
            <person name="Guillou S."/>
            <person name="Cros-Aarteil S."/>
            <person name="Calhoun S."/>
            <person name="Haridas S."/>
            <person name="Kuo A."/>
            <person name="Mondo S."/>
            <person name="Pangilinan J."/>
            <person name="Riley R."/>
            <person name="LaButti K."/>
            <person name="Andreopoulos B."/>
            <person name="Lipzen A."/>
            <person name="Chen C."/>
            <person name="Yan M."/>
            <person name="Daum C."/>
            <person name="Ng V."/>
            <person name="Clum A."/>
            <person name="Steindorff A."/>
            <person name="Ohm R.A."/>
            <person name="Martin F."/>
            <person name="Silar P."/>
            <person name="Natvig D.O."/>
            <person name="Lalanne C."/>
            <person name="Gautier V."/>
            <person name="Ament-Velasquez S.L."/>
            <person name="Kruys A."/>
            <person name="Hutchinson M.I."/>
            <person name="Powell A.J."/>
            <person name="Barry K."/>
            <person name="Miller A.N."/>
            <person name="Grigoriev I.V."/>
            <person name="Debuchy R."/>
            <person name="Gladieux P."/>
            <person name="Hiltunen Thoren M."/>
            <person name="Johannesson H."/>
        </authorList>
    </citation>
    <scope>NUCLEOTIDE SEQUENCE</scope>
    <source>
        <strain evidence="7">CBS 168.71</strain>
    </source>
</reference>
<evidence type="ECO:0000256" key="2">
    <source>
        <dbReference type="ARBA" id="ARBA00010617"/>
    </source>
</evidence>
<dbReference type="AlphaFoldDB" id="A0AAE0LP17"/>
<dbReference type="GO" id="GO:0004497">
    <property type="term" value="F:monooxygenase activity"/>
    <property type="evidence" value="ECO:0007669"/>
    <property type="project" value="InterPro"/>
</dbReference>
<dbReference type="InterPro" id="IPR001128">
    <property type="entry name" value="Cyt_P450"/>
</dbReference>
<evidence type="ECO:0000256" key="1">
    <source>
        <dbReference type="ARBA" id="ARBA00001971"/>
    </source>
</evidence>
<evidence type="ECO:0000313" key="8">
    <source>
        <dbReference type="Proteomes" id="UP001278766"/>
    </source>
</evidence>
<feature type="binding site" description="axial binding residue" evidence="6">
    <location>
        <position position="453"/>
    </location>
    <ligand>
        <name>heme</name>
        <dbReference type="ChEBI" id="CHEBI:30413"/>
    </ligand>
    <ligandPart>
        <name>Fe</name>
        <dbReference type="ChEBI" id="CHEBI:18248"/>
    </ligandPart>
</feature>
<dbReference type="InterPro" id="IPR050121">
    <property type="entry name" value="Cytochrome_P450_monoxygenase"/>
</dbReference>
<dbReference type="RefSeq" id="XP_062655524.1">
    <property type="nucleotide sequence ID" value="XM_062804669.1"/>
</dbReference>
<dbReference type="GO" id="GO:0016705">
    <property type="term" value="F:oxidoreductase activity, acting on paired donors, with incorporation or reduction of molecular oxygen"/>
    <property type="evidence" value="ECO:0007669"/>
    <property type="project" value="InterPro"/>
</dbReference>
<dbReference type="InterPro" id="IPR002401">
    <property type="entry name" value="Cyt_P450_E_grp-I"/>
</dbReference>
<dbReference type="Gene3D" id="1.10.630.10">
    <property type="entry name" value="Cytochrome P450"/>
    <property type="match status" value="1"/>
</dbReference>
<name>A0AAE0LP17_9PEZI</name>
<keyword evidence="8" id="KW-1185">Reference proteome</keyword>
<keyword evidence="4 6" id="KW-0479">Metal-binding</keyword>
<comment type="similarity">
    <text evidence="2">Belongs to the cytochrome P450 family.</text>
</comment>
<evidence type="ECO:0000256" key="4">
    <source>
        <dbReference type="ARBA" id="ARBA00022723"/>
    </source>
</evidence>
<dbReference type="PANTHER" id="PTHR24305">
    <property type="entry name" value="CYTOCHROME P450"/>
    <property type="match status" value="1"/>
</dbReference>
<comment type="cofactor">
    <cofactor evidence="1 6">
        <name>heme</name>
        <dbReference type="ChEBI" id="CHEBI:30413"/>
    </cofactor>
</comment>
<protein>
    <submittedName>
        <fullName evidence="7">Cytochrome P450</fullName>
    </submittedName>
</protein>
<keyword evidence="5 6" id="KW-0408">Iron</keyword>
<dbReference type="InterPro" id="IPR036396">
    <property type="entry name" value="Cyt_P450_sf"/>
</dbReference>
<dbReference type="GO" id="GO:0005506">
    <property type="term" value="F:iron ion binding"/>
    <property type="evidence" value="ECO:0007669"/>
    <property type="project" value="InterPro"/>
</dbReference>
<evidence type="ECO:0000256" key="6">
    <source>
        <dbReference type="PIRSR" id="PIRSR602401-1"/>
    </source>
</evidence>
<reference evidence="7" key="2">
    <citation type="submission" date="2023-06" db="EMBL/GenBank/DDBJ databases">
        <authorList>
            <consortium name="Lawrence Berkeley National Laboratory"/>
            <person name="Haridas S."/>
            <person name="Hensen N."/>
            <person name="Bonometti L."/>
            <person name="Westerberg I."/>
            <person name="Brannstrom I.O."/>
            <person name="Guillou S."/>
            <person name="Cros-Aarteil S."/>
            <person name="Calhoun S."/>
            <person name="Kuo A."/>
            <person name="Mondo S."/>
            <person name="Pangilinan J."/>
            <person name="Riley R."/>
            <person name="Labutti K."/>
            <person name="Andreopoulos B."/>
            <person name="Lipzen A."/>
            <person name="Chen C."/>
            <person name="Yanf M."/>
            <person name="Daum C."/>
            <person name="Ng V."/>
            <person name="Clum A."/>
            <person name="Steindorff A."/>
            <person name="Ohm R."/>
            <person name="Martin F."/>
            <person name="Silar P."/>
            <person name="Natvig D."/>
            <person name="Lalanne C."/>
            <person name="Gautier V."/>
            <person name="Ament-Velasquez S.L."/>
            <person name="Kruys A."/>
            <person name="Hutchinson M.I."/>
            <person name="Powell A.J."/>
            <person name="Barry K."/>
            <person name="Miller A.N."/>
            <person name="Grigoriev I.V."/>
            <person name="Debuchy R."/>
            <person name="Gladieux P."/>
            <person name="Thoren M.H."/>
            <person name="Johannesson H."/>
        </authorList>
    </citation>
    <scope>NUCLEOTIDE SEQUENCE</scope>
    <source>
        <strain evidence="7">CBS 168.71</strain>
    </source>
</reference>
<proteinExistence type="inferred from homology"/>
<accession>A0AAE0LP17</accession>
<evidence type="ECO:0000256" key="3">
    <source>
        <dbReference type="ARBA" id="ARBA00022617"/>
    </source>
</evidence>
<evidence type="ECO:0000256" key="5">
    <source>
        <dbReference type="ARBA" id="ARBA00023004"/>
    </source>
</evidence>